<organism evidence="1 2">
    <name type="scientific">Vibrio pomeroyi</name>
    <dbReference type="NCBI Taxonomy" id="198832"/>
    <lineage>
        <taxon>Bacteria</taxon>
        <taxon>Pseudomonadati</taxon>
        <taxon>Pseudomonadota</taxon>
        <taxon>Gammaproteobacteria</taxon>
        <taxon>Vibrionales</taxon>
        <taxon>Vibrionaceae</taxon>
        <taxon>Vibrio</taxon>
    </lineage>
</organism>
<dbReference type="RefSeq" id="WP_269337294.1">
    <property type="nucleotide sequence ID" value="NZ_JBFSSG010000001.1"/>
</dbReference>
<dbReference type="Proteomes" id="UP001570071">
    <property type="component" value="Unassembled WGS sequence"/>
</dbReference>
<name>A0ABV4MQY8_9VIBR</name>
<protein>
    <submittedName>
        <fullName evidence="1">Uncharacterized protein</fullName>
    </submittedName>
</protein>
<sequence>MADTTPKSTSFSFTEAAKKQVGTFKTATGLTQPKIINRILEKVSAAQVTEWCGDLIEEEKSKHAESKKKAEQLAKLSKLDSSELDQLINGIR</sequence>
<accession>A0ABV4MQY8</accession>
<reference evidence="1 2" key="1">
    <citation type="journal article" date="2024" name="ISME J.">
        <title>Tailless and filamentous prophages are predominant in marine Vibrio.</title>
        <authorList>
            <person name="Steensen K."/>
            <person name="Seneca J."/>
            <person name="Bartlau N."/>
            <person name="Yu X.A."/>
            <person name="Hussain F.A."/>
            <person name="Polz M.F."/>
        </authorList>
    </citation>
    <scope>NUCLEOTIDE SEQUENCE [LARGE SCALE GENOMIC DNA]</scope>
    <source>
        <strain evidence="1 2">10N.239.312.F12</strain>
    </source>
</reference>
<proteinExistence type="predicted"/>
<evidence type="ECO:0000313" key="2">
    <source>
        <dbReference type="Proteomes" id="UP001570071"/>
    </source>
</evidence>
<gene>
    <name evidence="1" type="ORF">AB6D66_00535</name>
</gene>
<dbReference type="EMBL" id="JBFSSG010000001">
    <property type="protein sequence ID" value="MEZ8719531.1"/>
    <property type="molecule type" value="Genomic_DNA"/>
</dbReference>
<comment type="caution">
    <text evidence="1">The sequence shown here is derived from an EMBL/GenBank/DDBJ whole genome shotgun (WGS) entry which is preliminary data.</text>
</comment>
<keyword evidence="2" id="KW-1185">Reference proteome</keyword>
<evidence type="ECO:0000313" key="1">
    <source>
        <dbReference type="EMBL" id="MEZ8719531.1"/>
    </source>
</evidence>